<keyword evidence="6" id="KW-0560">Oxidoreductase</keyword>
<evidence type="ECO:0000313" key="7">
    <source>
        <dbReference type="Proteomes" id="UP000054618"/>
    </source>
</evidence>
<dbReference type="PANTHER" id="PTHR43004:SF19">
    <property type="entry name" value="BINDING MONOOXYGENASE, PUTATIVE (JCVI)-RELATED"/>
    <property type="match status" value="1"/>
</dbReference>
<evidence type="ECO:0000256" key="2">
    <source>
        <dbReference type="ARBA" id="ARBA00022630"/>
    </source>
</evidence>
<feature type="region of interest" description="Disordered" evidence="4">
    <location>
        <begin position="408"/>
        <end position="433"/>
    </location>
</feature>
<dbReference type="EMBL" id="LNYS01000006">
    <property type="protein sequence ID" value="KTD51786.1"/>
    <property type="molecule type" value="Genomic_DNA"/>
</dbReference>
<dbReference type="SUPFAM" id="SSF51905">
    <property type="entry name" value="FAD/NAD(P)-binding domain"/>
    <property type="match status" value="1"/>
</dbReference>
<dbReference type="GO" id="GO:0071949">
    <property type="term" value="F:FAD binding"/>
    <property type="evidence" value="ECO:0007669"/>
    <property type="project" value="InterPro"/>
</dbReference>
<evidence type="ECO:0000256" key="4">
    <source>
        <dbReference type="SAM" id="MobiDB-lite"/>
    </source>
</evidence>
<dbReference type="RefSeq" id="WP_058506738.1">
    <property type="nucleotide sequence ID" value="NZ_CAAAIK010000027.1"/>
</dbReference>
<dbReference type="Gene3D" id="3.40.30.120">
    <property type="match status" value="1"/>
</dbReference>
<feature type="compositionally biased region" description="Polar residues" evidence="4">
    <location>
        <begin position="417"/>
        <end position="427"/>
    </location>
</feature>
<dbReference type="Gene3D" id="3.30.9.10">
    <property type="entry name" value="D-Amino Acid Oxidase, subunit A, domain 2"/>
    <property type="match status" value="1"/>
</dbReference>
<dbReference type="OrthoDB" id="8672648at2"/>
<dbReference type="EC" id="1.14.13.50" evidence="6"/>
<comment type="caution">
    <text evidence="6">The sequence shown here is derived from an EMBL/GenBank/DDBJ whole genome shotgun (WGS) entry which is preliminary data.</text>
</comment>
<evidence type="ECO:0000256" key="3">
    <source>
        <dbReference type="ARBA" id="ARBA00022827"/>
    </source>
</evidence>
<dbReference type="InterPro" id="IPR036188">
    <property type="entry name" value="FAD/NAD-bd_sf"/>
</dbReference>
<gene>
    <name evidence="6" type="ORF">Lqui_0630</name>
</gene>
<reference evidence="6 7" key="1">
    <citation type="submission" date="2015-11" db="EMBL/GenBank/DDBJ databases">
        <title>Genomic analysis of 38 Legionella species identifies large and diverse effector repertoires.</title>
        <authorList>
            <person name="Burstein D."/>
            <person name="Amaro F."/>
            <person name="Zusman T."/>
            <person name="Lifshitz Z."/>
            <person name="Cohen O."/>
            <person name="Gilbert J.A."/>
            <person name="Pupko T."/>
            <person name="Shuman H.A."/>
            <person name="Segal G."/>
        </authorList>
    </citation>
    <scope>NUCLEOTIDE SEQUENCE [LARGE SCALE GENOMIC DNA]</scope>
    <source>
        <strain evidence="6 7">CDC#1442-AUS-E</strain>
    </source>
</reference>
<dbReference type="STRING" id="45073.Lqui_0630"/>
<keyword evidence="3" id="KW-0274">FAD</keyword>
<name>A0A0W0Y4S8_9GAMM</name>
<dbReference type="Proteomes" id="UP000054618">
    <property type="component" value="Unassembled WGS sequence"/>
</dbReference>
<evidence type="ECO:0000313" key="6">
    <source>
        <dbReference type="EMBL" id="KTD51786.1"/>
    </source>
</evidence>
<dbReference type="GO" id="GO:0018677">
    <property type="term" value="F:pentachlorophenol monooxygenase activity"/>
    <property type="evidence" value="ECO:0007669"/>
    <property type="project" value="UniProtKB-EC"/>
</dbReference>
<dbReference type="PANTHER" id="PTHR43004">
    <property type="entry name" value="TRK SYSTEM POTASSIUM UPTAKE PROTEIN"/>
    <property type="match status" value="1"/>
</dbReference>
<keyword evidence="7" id="KW-1185">Reference proteome</keyword>
<dbReference type="Gene3D" id="3.50.50.60">
    <property type="entry name" value="FAD/NAD(P)-binding domain"/>
    <property type="match status" value="1"/>
</dbReference>
<dbReference type="Pfam" id="PF01494">
    <property type="entry name" value="FAD_binding_3"/>
    <property type="match status" value="1"/>
</dbReference>
<evidence type="ECO:0000256" key="1">
    <source>
        <dbReference type="ARBA" id="ARBA00001974"/>
    </source>
</evidence>
<evidence type="ECO:0000259" key="5">
    <source>
        <dbReference type="Pfam" id="PF01494"/>
    </source>
</evidence>
<keyword evidence="6" id="KW-0503">Monooxygenase</keyword>
<sequence length="541" mass="60723">MEQRTQVLIIGAGPVGLSTAIGLARQGIQSVVIEKHPGTTNHPKARGVNTRTMEIFRLWGLESELRQYQLPAEAHRFIWLESLQGKELTRVNAKPRPSSYSPTEVAVISQDWVEEVLLAAAKSYPQIQCYFNARMINFEQDETGVKTTVLDTVSQKQYLMQSEYVVAADGANSSTRPLLGIGMQGKDNLGEFCNIYCEMDLSKYLSDRPSVGFMFTRKDIMGTSLLSKDGSKRWLVGVRYDHIPELTRESFTDQFCIELIENLVDDNSIQIKLINKAFWTMAALIAENYRKGRIILAGDAAHRLPPTGGLGMNTGVQDAHNLAWKLAAVIKGYATPSLLDTYYDERAPIAENNIAWSTKNAMRFTRIFEAIYNEDYETMSAALEEQNEHLNQVGLDIGFRYECGAMIKENNPPPSPNTSDYQPSTYPGSRAPHYPLEKNGISISTLDLFDNHFVLLSTDSNEKWHNAVSAISNKYPIKSYRIGEKGELQAPQGNWLKVYELTQSGAVLVRPDGHIAWRTIEKETDPQNKLEQILNEILTGS</sequence>
<keyword evidence="2" id="KW-0285">Flavoprotein</keyword>
<proteinExistence type="predicted"/>
<feature type="domain" description="FAD-binding" evidence="5">
    <location>
        <begin position="4"/>
        <end position="356"/>
    </location>
</feature>
<dbReference type="AlphaFoldDB" id="A0A0W0Y4S8"/>
<dbReference type="InterPro" id="IPR002938">
    <property type="entry name" value="FAD-bd"/>
</dbReference>
<dbReference type="Pfam" id="PF21274">
    <property type="entry name" value="Rng_hyd_C"/>
    <property type="match status" value="1"/>
</dbReference>
<dbReference type="PATRIC" id="fig|45073.5.peg.664"/>
<protein>
    <submittedName>
        <fullName evidence="6">FAD monooxygenase, PheA/TfdB family</fullName>
        <ecNumber evidence="6">1.14.13.50</ecNumber>
    </submittedName>
</protein>
<accession>A0A0W0Y4S8</accession>
<dbReference type="InterPro" id="IPR050641">
    <property type="entry name" value="RIFMO-like"/>
</dbReference>
<organism evidence="6 7">
    <name type="scientific">Legionella quinlivanii</name>
    <dbReference type="NCBI Taxonomy" id="45073"/>
    <lineage>
        <taxon>Bacteria</taxon>
        <taxon>Pseudomonadati</taxon>
        <taxon>Pseudomonadota</taxon>
        <taxon>Gammaproteobacteria</taxon>
        <taxon>Legionellales</taxon>
        <taxon>Legionellaceae</taxon>
        <taxon>Legionella</taxon>
    </lineage>
</organism>
<dbReference type="PRINTS" id="PR00420">
    <property type="entry name" value="RNGMNOXGNASE"/>
</dbReference>
<comment type="cofactor">
    <cofactor evidence="1">
        <name>FAD</name>
        <dbReference type="ChEBI" id="CHEBI:57692"/>
    </cofactor>
</comment>